<protein>
    <submittedName>
        <fullName evidence="1">Uncharacterized protein</fullName>
    </submittedName>
</protein>
<accession>A0A918SLP7</accession>
<name>A0A918SLP7_9FLAO</name>
<evidence type="ECO:0000313" key="1">
    <source>
        <dbReference type="EMBL" id="GHA51758.1"/>
    </source>
</evidence>
<dbReference type="EMBL" id="BMXB01000030">
    <property type="protein sequence ID" value="GHA51758.1"/>
    <property type="molecule type" value="Genomic_DNA"/>
</dbReference>
<proteinExistence type="predicted"/>
<dbReference type="RefSeq" id="WP_189606395.1">
    <property type="nucleotide sequence ID" value="NZ_BMXB01000030.1"/>
</dbReference>
<reference evidence="1" key="1">
    <citation type="journal article" date="2014" name="Int. J. Syst. Evol. Microbiol.">
        <title>Complete genome sequence of Corynebacterium casei LMG S-19264T (=DSM 44701T), isolated from a smear-ripened cheese.</title>
        <authorList>
            <consortium name="US DOE Joint Genome Institute (JGI-PGF)"/>
            <person name="Walter F."/>
            <person name="Albersmeier A."/>
            <person name="Kalinowski J."/>
            <person name="Ruckert C."/>
        </authorList>
    </citation>
    <scope>NUCLEOTIDE SEQUENCE</scope>
    <source>
        <strain evidence="1">KCTC 12719</strain>
    </source>
</reference>
<gene>
    <name evidence="1" type="ORF">GCM10007103_35270</name>
</gene>
<keyword evidence="2" id="KW-1185">Reference proteome</keyword>
<reference evidence="1" key="2">
    <citation type="submission" date="2020-09" db="EMBL/GenBank/DDBJ databases">
        <authorList>
            <person name="Sun Q."/>
            <person name="Kim S."/>
        </authorList>
    </citation>
    <scope>NUCLEOTIDE SEQUENCE</scope>
    <source>
        <strain evidence="1">KCTC 12719</strain>
    </source>
</reference>
<dbReference type="Proteomes" id="UP000610456">
    <property type="component" value="Unassembled WGS sequence"/>
</dbReference>
<sequence length="211" mass="25375">MKNYLLLLLLIVLNHQVEAQRIEYDIFNNLEYESKEKDYSAYLKKDVFDNIIFSDSNGNELTFHEDYLEQEYENLVGDKEQEMDFFRYLIYRYRFESGYKASFDINISNEVIIEDNRNNRIEFGTDIFGYPTYEEKRNETEISIKRDVSGNLEYISGKEQAFLKKDIFGKWNYSDSSGNEFEFGKPAWRMLKKTYVSEEKILLFLLKNFLH</sequence>
<evidence type="ECO:0000313" key="2">
    <source>
        <dbReference type="Proteomes" id="UP000610456"/>
    </source>
</evidence>
<comment type="caution">
    <text evidence="1">The sequence shown here is derived from an EMBL/GenBank/DDBJ whole genome shotgun (WGS) entry which is preliminary data.</text>
</comment>
<organism evidence="1 2">
    <name type="scientific">Salinimicrobium marinum</name>
    <dbReference type="NCBI Taxonomy" id="680283"/>
    <lineage>
        <taxon>Bacteria</taxon>
        <taxon>Pseudomonadati</taxon>
        <taxon>Bacteroidota</taxon>
        <taxon>Flavobacteriia</taxon>
        <taxon>Flavobacteriales</taxon>
        <taxon>Flavobacteriaceae</taxon>
        <taxon>Salinimicrobium</taxon>
    </lineage>
</organism>
<dbReference type="AlphaFoldDB" id="A0A918SLP7"/>